<reference evidence="1 2" key="1">
    <citation type="journal article" date="2009" name="Genome Biol.">
        <title>Community-wide analysis of microbial genome sequence signatures.</title>
        <authorList>
            <person name="Dick G.J."/>
            <person name="Andersson A.F."/>
            <person name="Baker B.J."/>
            <person name="Simmons S.L."/>
            <person name="Thomas B.C."/>
            <person name="Yelton A.P."/>
            <person name="Banfield J.F."/>
        </authorList>
    </citation>
    <scope>NUCLEOTIDE SEQUENCE [LARGE SCALE GENOMIC DNA]</scope>
    <source>
        <strain evidence="1">ARMAN-2</strain>
    </source>
</reference>
<sequence>MIESVVAICGEENSGKTKTVKTLIGVPLNQRRLRNNQKKVRLKGRDIYVDIVISLGEEQKKNTVQEIIAYLEKLIKRINNEFPSTVITLILIFSIRERKGKEVIAEPIKWLRQKFPNNVFIVYLRLEDASAFAENLMQEIPAHHKIDSVENYPKQANKLREFIEGS</sequence>
<proteinExistence type="predicted"/>
<keyword evidence="2" id="KW-1185">Reference proteome</keyword>
<evidence type="ECO:0008006" key="3">
    <source>
        <dbReference type="Google" id="ProtNLM"/>
    </source>
</evidence>
<organism evidence="1 2">
    <name type="scientific">Candidatus Micrarchaeum acidiphilum ARMAN-2</name>
    <dbReference type="NCBI Taxonomy" id="425595"/>
    <lineage>
        <taxon>Archaea</taxon>
        <taxon>Candidatus Micrarchaeota</taxon>
        <taxon>Candidatus Micrarchaeia</taxon>
        <taxon>Candidatus Micrarchaeales</taxon>
        <taxon>Candidatus Micrarchaeaceae</taxon>
        <taxon>Candidatus Micrarchaeum</taxon>
    </lineage>
</organism>
<evidence type="ECO:0000313" key="1">
    <source>
        <dbReference type="EMBL" id="EET90130.1"/>
    </source>
</evidence>
<accession>C7DHM8</accession>
<dbReference type="Proteomes" id="UP000332487">
    <property type="component" value="Unassembled WGS sequence"/>
</dbReference>
<dbReference type="EMBL" id="GG697240">
    <property type="protein sequence ID" value="EET90130.1"/>
    <property type="molecule type" value="Genomic_DNA"/>
</dbReference>
<gene>
    <name evidence="1" type="ORF">UNLARM2_0571</name>
</gene>
<evidence type="ECO:0000313" key="2">
    <source>
        <dbReference type="Proteomes" id="UP000332487"/>
    </source>
</evidence>
<dbReference type="AlphaFoldDB" id="C7DHM8"/>
<protein>
    <recommendedName>
        <fullName evidence="3">G domain-containing protein</fullName>
    </recommendedName>
</protein>
<name>C7DHM8_MICA2</name>
<reference evidence="1 2" key="2">
    <citation type="journal article" date="2010" name="Proc. Natl. Acad. Sci. U.S.A.">
        <title>Enigmatic, ultrasmall, uncultivated Archaea.</title>
        <authorList>
            <person name="Baker B.J."/>
            <person name="Comolli L.R."/>
            <person name="Dick G.J."/>
            <person name="Hauser L.J."/>
            <person name="Hyatt D."/>
            <person name="Dill B.D."/>
            <person name="Land M.L."/>
            <person name="Verberkmoes N.C."/>
            <person name="Hettich R.L."/>
            <person name="Banfield J.F."/>
        </authorList>
    </citation>
    <scope>NUCLEOTIDE SEQUENCE [LARGE SCALE GENOMIC DNA]</scope>
    <source>
        <strain evidence="1">ARMAN-2</strain>
    </source>
</reference>